<keyword evidence="6" id="KW-0479">Metal-binding</keyword>
<dbReference type="Gene3D" id="3.90.1150.10">
    <property type="entry name" value="Aspartate Aminotransferase, domain 1"/>
    <property type="match status" value="1"/>
</dbReference>
<accession>A0A6L8VB78</accession>
<dbReference type="GO" id="GO:0004123">
    <property type="term" value="F:cystathionine gamma-lyase activity"/>
    <property type="evidence" value="ECO:0007669"/>
    <property type="project" value="TreeGrafter"/>
</dbReference>
<dbReference type="InterPro" id="IPR000277">
    <property type="entry name" value="Cys/Met-Metab_PyrdxlP-dep_enz"/>
</dbReference>
<feature type="domain" description="Hcy-binding" evidence="7">
    <location>
        <begin position="366"/>
        <end position="666"/>
    </location>
</feature>
<dbReference type="GO" id="GO:0008483">
    <property type="term" value="F:transaminase activity"/>
    <property type="evidence" value="ECO:0007669"/>
    <property type="project" value="UniProtKB-KW"/>
</dbReference>
<evidence type="ECO:0000259" key="7">
    <source>
        <dbReference type="PROSITE" id="PS50970"/>
    </source>
</evidence>
<comment type="cofactor">
    <cofactor evidence="6">
        <name>Zn(2+)</name>
        <dbReference type="ChEBI" id="CHEBI:29105"/>
    </cofactor>
</comment>
<feature type="binding site" evidence="6">
    <location>
        <position position="578"/>
    </location>
    <ligand>
        <name>Zn(2+)</name>
        <dbReference type="ChEBI" id="CHEBI:29105"/>
    </ligand>
</feature>
<dbReference type="PANTHER" id="PTHR11808">
    <property type="entry name" value="TRANS-SULFURATION ENZYME FAMILY MEMBER"/>
    <property type="match status" value="1"/>
</dbReference>
<dbReference type="InterPro" id="IPR003726">
    <property type="entry name" value="HCY_dom"/>
</dbReference>
<dbReference type="Gene3D" id="3.40.640.10">
    <property type="entry name" value="Type I PLP-dependent aspartate aminotransferase-like (Major domain)"/>
    <property type="match status" value="1"/>
</dbReference>
<dbReference type="InterPro" id="IPR054542">
    <property type="entry name" value="Cys_met_metab_PP"/>
</dbReference>
<evidence type="ECO:0000313" key="8">
    <source>
        <dbReference type="EMBL" id="MZQ87587.1"/>
    </source>
</evidence>
<dbReference type="GO" id="GO:0019343">
    <property type="term" value="P:cysteine biosynthetic process via cystathionine"/>
    <property type="evidence" value="ECO:0007669"/>
    <property type="project" value="TreeGrafter"/>
</dbReference>
<dbReference type="SUPFAM" id="SSF53383">
    <property type="entry name" value="PLP-dependent transferases"/>
    <property type="match status" value="1"/>
</dbReference>
<dbReference type="GO" id="GO:0032259">
    <property type="term" value="P:methylation"/>
    <property type="evidence" value="ECO:0007669"/>
    <property type="project" value="UniProtKB-KW"/>
</dbReference>
<dbReference type="PANTHER" id="PTHR11808:SF15">
    <property type="entry name" value="CYSTATHIONINE GAMMA-LYASE"/>
    <property type="match status" value="1"/>
</dbReference>
<reference evidence="8 9" key="1">
    <citation type="submission" date="2020-01" db="EMBL/GenBank/DDBJ databases">
        <title>Frigidibacter albus SP32T (=CGMCC 1.13995T).</title>
        <authorList>
            <person name="Liao X."/>
        </authorList>
    </citation>
    <scope>NUCLEOTIDE SEQUENCE [LARGE SCALE GENOMIC DNA]</scope>
    <source>
        <strain evidence="8 9">SP32</strain>
    </source>
</reference>
<dbReference type="GO" id="GO:0003962">
    <property type="term" value="F:cystathionine gamma-synthase activity"/>
    <property type="evidence" value="ECO:0007669"/>
    <property type="project" value="TreeGrafter"/>
</dbReference>
<dbReference type="GO" id="GO:0005737">
    <property type="term" value="C:cytoplasm"/>
    <property type="evidence" value="ECO:0007669"/>
    <property type="project" value="TreeGrafter"/>
</dbReference>
<dbReference type="GO" id="GO:0019346">
    <property type="term" value="P:transsulfuration"/>
    <property type="evidence" value="ECO:0007669"/>
    <property type="project" value="InterPro"/>
</dbReference>
<evidence type="ECO:0000256" key="1">
    <source>
        <dbReference type="ARBA" id="ARBA00001933"/>
    </source>
</evidence>
<keyword evidence="6" id="KW-0862">Zinc</keyword>
<dbReference type="InterPro" id="IPR015421">
    <property type="entry name" value="PyrdxlP-dep_Trfase_major"/>
</dbReference>
<keyword evidence="3 6" id="KW-0489">Methyltransferase</keyword>
<dbReference type="Gene3D" id="3.20.20.330">
    <property type="entry name" value="Homocysteine-binding-like domain"/>
    <property type="match status" value="1"/>
</dbReference>
<dbReference type="GO" id="GO:0008168">
    <property type="term" value="F:methyltransferase activity"/>
    <property type="evidence" value="ECO:0007669"/>
    <property type="project" value="UniProtKB-UniRule"/>
</dbReference>
<dbReference type="EMBL" id="WWNR01000001">
    <property type="protein sequence ID" value="MZQ87587.1"/>
    <property type="molecule type" value="Genomic_DNA"/>
</dbReference>
<comment type="cofactor">
    <cofactor evidence="1">
        <name>pyridoxal 5'-phosphate</name>
        <dbReference type="ChEBI" id="CHEBI:597326"/>
    </cofactor>
</comment>
<comment type="caution">
    <text evidence="8">The sequence shown here is derived from an EMBL/GenBank/DDBJ whole genome shotgun (WGS) entry which is preliminary data.</text>
</comment>
<keyword evidence="9" id="KW-1185">Reference proteome</keyword>
<dbReference type="InterPro" id="IPR015422">
    <property type="entry name" value="PyrdxlP-dep_Trfase_small"/>
</dbReference>
<dbReference type="GO" id="GO:0030170">
    <property type="term" value="F:pyridoxal phosphate binding"/>
    <property type="evidence" value="ECO:0007669"/>
    <property type="project" value="InterPro"/>
</dbReference>
<evidence type="ECO:0000256" key="6">
    <source>
        <dbReference type="PROSITE-ProRule" id="PRU00333"/>
    </source>
</evidence>
<dbReference type="OrthoDB" id="9803687at2"/>
<keyword evidence="5" id="KW-0663">Pyridoxal phosphate</keyword>
<gene>
    <name evidence="8" type="ORF">GS660_00570</name>
</gene>
<sequence length="668" mass="69301">MKIDTLLAGLDGVSDGAGGLVPPLRLSVTHAPQPGGPSRGYARSGPEGETLLETILARLDGAATALAFASGASAAQAALTLVPPGREILLEAEGYYEFRGILTRAAAARGLSLRLVEMTDLETVAALLSSGRTGMVWAEFPGNPLWQVPDLRRLSTLAHSAGALLLVDATAATPHHIHPLTLGADVVLHSATKFLNGHGDVLAGALALADPAARKTLAQHRTDTGTILPPFSEWLLLRGLRTFVLRMERASATAARLAVWLADRGLTVHYPGLPDHPQHALACAQYANGFGPMLSFRMGSAARADAVVAAVRIFRPATSLGSPESLIERRAATEGPGTRCPADLIRLSIGLEAAEDLIGDLQAALDTTNRKGQPGMITILDGGMGHELERSGAPFRQPEWSALALMEAPETVRAAHARFVAAGATVITTNSYALVPFHIGQARFDTDAERLASLAGQLAREAADAGSGVQVAGSLPPVFGSYRPDLFRADQAAALLAPLVAGLAPHVDLWLAETQSSLEEAEAAAEAVAGTGKPIWLSFTLRDGDEATDEPCLRSGQPVADAARLALRLGASAMLFNCSMPEVMQGALDAARAVLGDRIPLGVYANAFTSQDEDGGANEVVSAVREDLTTSAYTAMAEGWAAGGATIIGGCCGIGTEHIHAVAGALRG</sequence>
<evidence type="ECO:0000313" key="9">
    <source>
        <dbReference type="Proteomes" id="UP000477083"/>
    </source>
</evidence>
<dbReference type="PROSITE" id="PS50970">
    <property type="entry name" value="HCY"/>
    <property type="match status" value="1"/>
</dbReference>
<dbReference type="InterPro" id="IPR036589">
    <property type="entry name" value="HCY_dom_sf"/>
</dbReference>
<feature type="binding site" evidence="6">
    <location>
        <position position="651"/>
    </location>
    <ligand>
        <name>Zn(2+)</name>
        <dbReference type="ChEBI" id="CHEBI:29105"/>
    </ligand>
</feature>
<keyword evidence="4 6" id="KW-0808">Transferase</keyword>
<organism evidence="8 9">
    <name type="scientific">Frigidibacter albus</name>
    <dbReference type="NCBI Taxonomy" id="1465486"/>
    <lineage>
        <taxon>Bacteria</taxon>
        <taxon>Pseudomonadati</taxon>
        <taxon>Pseudomonadota</taxon>
        <taxon>Alphaproteobacteria</taxon>
        <taxon>Rhodobacterales</taxon>
        <taxon>Paracoccaceae</taxon>
        <taxon>Frigidibacter</taxon>
    </lineage>
</organism>
<comment type="similarity">
    <text evidence="2">Belongs to the trans-sulfuration enzymes family.</text>
</comment>
<dbReference type="SUPFAM" id="SSF82282">
    <property type="entry name" value="Homocysteine S-methyltransferase"/>
    <property type="match status" value="1"/>
</dbReference>
<dbReference type="GO" id="GO:0046872">
    <property type="term" value="F:metal ion binding"/>
    <property type="evidence" value="ECO:0007669"/>
    <property type="project" value="UniProtKB-KW"/>
</dbReference>
<evidence type="ECO:0000256" key="5">
    <source>
        <dbReference type="ARBA" id="ARBA00022898"/>
    </source>
</evidence>
<evidence type="ECO:0000256" key="3">
    <source>
        <dbReference type="ARBA" id="ARBA00022603"/>
    </source>
</evidence>
<evidence type="ECO:0000256" key="2">
    <source>
        <dbReference type="ARBA" id="ARBA00009077"/>
    </source>
</evidence>
<dbReference type="AlphaFoldDB" id="A0A6L8VB78"/>
<feature type="binding site" evidence="6">
    <location>
        <position position="652"/>
    </location>
    <ligand>
        <name>Zn(2+)</name>
        <dbReference type="ChEBI" id="CHEBI:29105"/>
    </ligand>
</feature>
<dbReference type="Proteomes" id="UP000477083">
    <property type="component" value="Unassembled WGS sequence"/>
</dbReference>
<dbReference type="PROSITE" id="PS00868">
    <property type="entry name" value="CYS_MET_METAB_PP"/>
    <property type="match status" value="1"/>
</dbReference>
<keyword evidence="8" id="KW-0032">Aminotransferase</keyword>
<evidence type="ECO:0000256" key="4">
    <source>
        <dbReference type="ARBA" id="ARBA00022679"/>
    </source>
</evidence>
<dbReference type="RefSeq" id="WP_161342346.1">
    <property type="nucleotide sequence ID" value="NZ_BMGW01000001.1"/>
</dbReference>
<name>A0A6L8VB78_9RHOB</name>
<dbReference type="Pfam" id="PF02574">
    <property type="entry name" value="S-methyl_trans"/>
    <property type="match status" value="1"/>
</dbReference>
<proteinExistence type="inferred from homology"/>
<protein>
    <submittedName>
        <fullName evidence="8">Aminotransferase class V-fold PLP-dependent enzyme</fullName>
    </submittedName>
</protein>
<dbReference type="InterPro" id="IPR015424">
    <property type="entry name" value="PyrdxlP-dep_Trfase"/>
</dbReference>
<dbReference type="Pfam" id="PF01053">
    <property type="entry name" value="Cys_Met_Meta_PP"/>
    <property type="match status" value="1"/>
</dbReference>